<evidence type="ECO:0000259" key="15">
    <source>
        <dbReference type="PROSITE" id="PS50089"/>
    </source>
</evidence>
<evidence type="ECO:0000256" key="8">
    <source>
        <dbReference type="ARBA" id="ARBA00022833"/>
    </source>
</evidence>
<evidence type="ECO:0000256" key="10">
    <source>
        <dbReference type="ARBA" id="ARBA00023176"/>
    </source>
</evidence>
<dbReference type="AlphaFoldDB" id="A0AB34J2H8"/>
<keyword evidence="5" id="KW-0479">Metal-binding</keyword>
<keyword evidence="11 13" id="KW-0968">Cytoplasmic vesicle</keyword>
<dbReference type="InterPro" id="IPR045191">
    <property type="entry name" value="MBR1/2-like"/>
</dbReference>
<keyword evidence="17" id="KW-1185">Reference proteome</keyword>
<dbReference type="PROSITE" id="PS50089">
    <property type="entry name" value="ZF_RING_2"/>
    <property type="match status" value="1"/>
</dbReference>
<dbReference type="SMART" id="SM00184">
    <property type="entry name" value="RING"/>
    <property type="match status" value="1"/>
</dbReference>
<evidence type="ECO:0000256" key="5">
    <source>
        <dbReference type="ARBA" id="ARBA00022723"/>
    </source>
</evidence>
<evidence type="ECO:0000313" key="17">
    <source>
        <dbReference type="Proteomes" id="UP001515480"/>
    </source>
</evidence>
<dbReference type="SUPFAM" id="SSF57850">
    <property type="entry name" value="RING/U-box"/>
    <property type="match status" value="1"/>
</dbReference>
<evidence type="ECO:0000256" key="9">
    <source>
        <dbReference type="ARBA" id="ARBA00023136"/>
    </source>
</evidence>
<comment type="subcellular location">
    <subcellularLocation>
        <location evidence="2 13">Cytoplasmic vesicle membrane</location>
        <topology evidence="2 13">Peripheral membrane protein</topology>
        <orientation evidence="2 13">Cytoplasmic side</orientation>
    </subcellularLocation>
    <subcellularLocation>
        <location evidence="13">Membrane</location>
        <location evidence="13">Coated pit</location>
        <topology evidence="13">Peripheral membrane protein</topology>
        <orientation evidence="13">Cytoplasmic side</orientation>
    </subcellularLocation>
    <text evidence="13">Cytoplasmic face of coated pits and vesicles.</text>
</comment>
<name>A0AB34J2H8_PRYPA</name>
<accession>A0AB34J2H8</accession>
<proteinExistence type="inferred from homology"/>
<dbReference type="PANTHER" id="PTHR22937:SF65">
    <property type="entry name" value="E3 UBIQUITIN-PROTEIN LIGASE ARK2C"/>
    <property type="match status" value="1"/>
</dbReference>
<dbReference type="InterPro" id="IPR000996">
    <property type="entry name" value="Clathrin_L-chain"/>
</dbReference>
<protein>
    <recommendedName>
        <fullName evidence="13">Clathrin light chain</fullName>
    </recommendedName>
</protein>
<dbReference type="GO" id="GO:0008270">
    <property type="term" value="F:zinc ion binding"/>
    <property type="evidence" value="ECO:0007669"/>
    <property type="project" value="UniProtKB-KW"/>
</dbReference>
<evidence type="ECO:0000256" key="13">
    <source>
        <dbReference type="RuleBase" id="RU363137"/>
    </source>
</evidence>
<evidence type="ECO:0000256" key="1">
    <source>
        <dbReference type="ARBA" id="ARBA00000900"/>
    </source>
</evidence>
<dbReference type="InterPro" id="IPR001841">
    <property type="entry name" value="Znf_RING"/>
</dbReference>
<dbReference type="GO" id="GO:0005198">
    <property type="term" value="F:structural molecule activity"/>
    <property type="evidence" value="ECO:0007669"/>
    <property type="project" value="InterPro"/>
</dbReference>
<keyword evidence="7" id="KW-0833">Ubl conjugation pathway</keyword>
<keyword evidence="14" id="KW-0175">Coiled coil</keyword>
<evidence type="ECO:0000256" key="12">
    <source>
        <dbReference type="PROSITE-ProRule" id="PRU00175"/>
    </source>
</evidence>
<reference evidence="16 17" key="1">
    <citation type="journal article" date="2024" name="Science">
        <title>Giant polyketide synthase enzymes in the biosynthesis of giant marine polyether toxins.</title>
        <authorList>
            <person name="Fallon T.R."/>
            <person name="Shende V.V."/>
            <person name="Wierzbicki I.H."/>
            <person name="Pendleton A.L."/>
            <person name="Watervoot N.F."/>
            <person name="Auber R.P."/>
            <person name="Gonzalez D.J."/>
            <person name="Wisecaver J.H."/>
            <person name="Moore B.S."/>
        </authorList>
    </citation>
    <scope>NUCLEOTIDE SEQUENCE [LARGE SCALE GENOMIC DNA]</scope>
    <source>
        <strain evidence="16 17">12B1</strain>
    </source>
</reference>
<dbReference type="GO" id="GO:0006886">
    <property type="term" value="P:intracellular protein transport"/>
    <property type="evidence" value="ECO:0007669"/>
    <property type="project" value="InterPro"/>
</dbReference>
<evidence type="ECO:0000256" key="4">
    <source>
        <dbReference type="ARBA" id="ARBA00022679"/>
    </source>
</evidence>
<evidence type="ECO:0000256" key="11">
    <source>
        <dbReference type="ARBA" id="ARBA00023329"/>
    </source>
</evidence>
<dbReference type="EMBL" id="JBGBPQ010000014">
    <property type="protein sequence ID" value="KAL1511065.1"/>
    <property type="molecule type" value="Genomic_DNA"/>
</dbReference>
<dbReference type="Pfam" id="PF13639">
    <property type="entry name" value="zf-RING_2"/>
    <property type="match status" value="1"/>
</dbReference>
<dbReference type="Pfam" id="PF01086">
    <property type="entry name" value="Clathrin_lg_ch"/>
    <property type="match status" value="1"/>
</dbReference>
<dbReference type="Proteomes" id="UP001515480">
    <property type="component" value="Unassembled WGS sequence"/>
</dbReference>
<dbReference type="GO" id="GO:0016192">
    <property type="term" value="P:vesicle-mediated transport"/>
    <property type="evidence" value="ECO:0007669"/>
    <property type="project" value="InterPro"/>
</dbReference>
<dbReference type="GO" id="GO:0030132">
    <property type="term" value="C:clathrin coat of coated pit"/>
    <property type="evidence" value="ECO:0007669"/>
    <property type="project" value="InterPro"/>
</dbReference>
<keyword evidence="9 13" id="KW-0472">Membrane</keyword>
<comment type="caution">
    <text evidence="16">The sequence shown here is derived from an EMBL/GenBank/DDBJ whole genome shotgun (WGS) entry which is preliminary data.</text>
</comment>
<keyword evidence="10 13" id="KW-0168">Coated pit</keyword>
<evidence type="ECO:0000256" key="6">
    <source>
        <dbReference type="ARBA" id="ARBA00022771"/>
    </source>
</evidence>
<evidence type="ECO:0000256" key="2">
    <source>
        <dbReference type="ARBA" id="ARBA00004180"/>
    </source>
</evidence>
<comment type="similarity">
    <text evidence="3 13">Belongs to the clathrin light chain family.</text>
</comment>
<dbReference type="GO" id="GO:0030130">
    <property type="term" value="C:clathrin coat of trans-Golgi network vesicle"/>
    <property type="evidence" value="ECO:0007669"/>
    <property type="project" value="InterPro"/>
</dbReference>
<evidence type="ECO:0000256" key="3">
    <source>
        <dbReference type="ARBA" id="ARBA00005263"/>
    </source>
</evidence>
<dbReference type="PANTHER" id="PTHR22937">
    <property type="entry name" value="E3 UBIQUITIN-PROTEIN LIGASE RNF165"/>
    <property type="match status" value="1"/>
</dbReference>
<organism evidence="16 17">
    <name type="scientific">Prymnesium parvum</name>
    <name type="common">Toxic golden alga</name>
    <dbReference type="NCBI Taxonomy" id="97485"/>
    <lineage>
        <taxon>Eukaryota</taxon>
        <taxon>Haptista</taxon>
        <taxon>Haptophyta</taxon>
        <taxon>Prymnesiophyceae</taxon>
        <taxon>Prymnesiales</taxon>
        <taxon>Prymnesiaceae</taxon>
        <taxon>Prymnesium</taxon>
    </lineage>
</organism>
<dbReference type="InterPro" id="IPR013083">
    <property type="entry name" value="Znf_RING/FYVE/PHD"/>
</dbReference>
<sequence length="275" mass="30426">MDEEEDDPSPPMVRSEDSLLAEQLMRDEMEQAGMGRLLESEGAGLAASLALAMELMAAGQFDEAQVEGPDVDSMTYEELIALGERIGTVSVGASEAQLREVLRPMRDQSVRAAQASGDVCAVCMEPFGQGGTPSQLPCKHIFHEECIAPHLRQHRACPICRVDCIEAMQQSPLAKWRAAQQERLATKEAAAAEEALREKLREAQQAIDGLYEERRVAAARRAATNREEQDSYASEYAALDHSWASVRKLIQRTERLRTDAPTVDTSRMRALLMQL</sequence>
<dbReference type="GO" id="GO:0061630">
    <property type="term" value="F:ubiquitin protein ligase activity"/>
    <property type="evidence" value="ECO:0007669"/>
    <property type="project" value="UniProtKB-EC"/>
</dbReference>
<feature type="domain" description="RING-type" evidence="15">
    <location>
        <begin position="120"/>
        <end position="161"/>
    </location>
</feature>
<comment type="catalytic activity">
    <reaction evidence="1">
        <text>S-ubiquitinyl-[E2 ubiquitin-conjugating enzyme]-L-cysteine + [acceptor protein]-L-lysine = [E2 ubiquitin-conjugating enzyme]-L-cysteine + N(6)-ubiquitinyl-[acceptor protein]-L-lysine.</text>
        <dbReference type="EC" id="2.3.2.27"/>
    </reaction>
</comment>
<feature type="coiled-coil region" evidence="14">
    <location>
        <begin position="182"/>
        <end position="220"/>
    </location>
</feature>
<dbReference type="Gene3D" id="3.30.40.10">
    <property type="entry name" value="Zinc/RING finger domain, C3HC4 (zinc finger)"/>
    <property type="match status" value="1"/>
</dbReference>
<evidence type="ECO:0000256" key="14">
    <source>
        <dbReference type="SAM" id="Coils"/>
    </source>
</evidence>
<comment type="function">
    <text evidence="13">Clathrin is the major protein of the polyhedral coat of coated pits and vesicles.</text>
</comment>
<evidence type="ECO:0000313" key="16">
    <source>
        <dbReference type="EMBL" id="KAL1511065.1"/>
    </source>
</evidence>
<evidence type="ECO:0000256" key="7">
    <source>
        <dbReference type="ARBA" id="ARBA00022786"/>
    </source>
</evidence>
<keyword evidence="6 12" id="KW-0863">Zinc-finger</keyword>
<keyword evidence="8" id="KW-0862">Zinc</keyword>
<keyword evidence="4" id="KW-0808">Transferase</keyword>
<gene>
    <name evidence="16" type="ORF">AB1Y20_005888</name>
</gene>